<reference evidence="1 2" key="1">
    <citation type="journal article" date="2019" name="Nat. Ecol. Evol.">
        <title>Megaphylogeny resolves global patterns of mushroom evolution.</title>
        <authorList>
            <person name="Varga T."/>
            <person name="Krizsan K."/>
            <person name="Foldi C."/>
            <person name="Dima B."/>
            <person name="Sanchez-Garcia M."/>
            <person name="Sanchez-Ramirez S."/>
            <person name="Szollosi G.J."/>
            <person name="Szarkandi J.G."/>
            <person name="Papp V."/>
            <person name="Albert L."/>
            <person name="Andreopoulos W."/>
            <person name="Angelini C."/>
            <person name="Antonin V."/>
            <person name="Barry K.W."/>
            <person name="Bougher N.L."/>
            <person name="Buchanan P."/>
            <person name="Buyck B."/>
            <person name="Bense V."/>
            <person name="Catcheside P."/>
            <person name="Chovatia M."/>
            <person name="Cooper J."/>
            <person name="Damon W."/>
            <person name="Desjardin D."/>
            <person name="Finy P."/>
            <person name="Geml J."/>
            <person name="Haridas S."/>
            <person name="Hughes K."/>
            <person name="Justo A."/>
            <person name="Karasinski D."/>
            <person name="Kautmanova I."/>
            <person name="Kiss B."/>
            <person name="Kocsube S."/>
            <person name="Kotiranta H."/>
            <person name="LaButti K.M."/>
            <person name="Lechner B.E."/>
            <person name="Liimatainen K."/>
            <person name="Lipzen A."/>
            <person name="Lukacs Z."/>
            <person name="Mihaltcheva S."/>
            <person name="Morgado L.N."/>
            <person name="Niskanen T."/>
            <person name="Noordeloos M.E."/>
            <person name="Ohm R.A."/>
            <person name="Ortiz-Santana B."/>
            <person name="Ovrebo C."/>
            <person name="Racz N."/>
            <person name="Riley R."/>
            <person name="Savchenko A."/>
            <person name="Shiryaev A."/>
            <person name="Soop K."/>
            <person name="Spirin V."/>
            <person name="Szebenyi C."/>
            <person name="Tomsovsky M."/>
            <person name="Tulloss R.E."/>
            <person name="Uehling J."/>
            <person name="Grigoriev I.V."/>
            <person name="Vagvolgyi C."/>
            <person name="Papp T."/>
            <person name="Martin F.M."/>
            <person name="Miettinen O."/>
            <person name="Hibbett D.S."/>
            <person name="Nagy L.G."/>
        </authorList>
    </citation>
    <scope>NUCLEOTIDE SEQUENCE [LARGE SCALE GENOMIC DNA]</scope>
    <source>
        <strain evidence="1 2">OMC1185</strain>
    </source>
</reference>
<accession>A0A5C3MND0</accession>
<dbReference type="AlphaFoldDB" id="A0A5C3MND0"/>
<organism evidence="1 2">
    <name type="scientific">Heliocybe sulcata</name>
    <dbReference type="NCBI Taxonomy" id="5364"/>
    <lineage>
        <taxon>Eukaryota</taxon>
        <taxon>Fungi</taxon>
        <taxon>Dikarya</taxon>
        <taxon>Basidiomycota</taxon>
        <taxon>Agaricomycotina</taxon>
        <taxon>Agaricomycetes</taxon>
        <taxon>Gloeophyllales</taxon>
        <taxon>Gloeophyllaceae</taxon>
        <taxon>Heliocybe</taxon>
    </lineage>
</organism>
<evidence type="ECO:0000313" key="1">
    <source>
        <dbReference type="EMBL" id="TFK46480.1"/>
    </source>
</evidence>
<sequence length="360" mass="40876">MFTEILESARYILKSGSGGCLFDTAEVNYHTSRNSIVLVDWTPSRAYPADSSPKTKTVIVWDSFVKLLTKSLTGDASQPGHVFGEHDVQGLLQHLIKAVRQLRYTVQDSSSVVQFNPLLQALLQYQPFSASICSMWDIYDDVDIEPGDFGYMHRDRETGRLAFQRITTLQELADQDLGVDRAVTAEIKRQKAPLVYQPASHPWTAEELPGGLTRYTLRLRDCGDTPKVGVKLGTDRASLNTRFEYPWPTIFHMAGRLEEAERYSHITFADHLRSPEERCQAMATAGFQNDLLYYFDTPDVRDGQLEGYWSTDPRPGNPLWPSTPDEPGTDWGWEHAEPDLGVNIEVSRKGTKMRMRYLHL</sequence>
<keyword evidence="2" id="KW-1185">Reference proteome</keyword>
<name>A0A5C3MND0_9AGAM</name>
<proteinExistence type="predicted"/>
<gene>
    <name evidence="1" type="ORF">OE88DRAFT_892049</name>
</gene>
<dbReference type="EMBL" id="ML213529">
    <property type="protein sequence ID" value="TFK46480.1"/>
    <property type="molecule type" value="Genomic_DNA"/>
</dbReference>
<protein>
    <submittedName>
        <fullName evidence="1">Uncharacterized protein</fullName>
    </submittedName>
</protein>
<dbReference type="OrthoDB" id="3212038at2759"/>
<dbReference type="STRING" id="5364.A0A5C3MND0"/>
<evidence type="ECO:0000313" key="2">
    <source>
        <dbReference type="Proteomes" id="UP000305948"/>
    </source>
</evidence>
<dbReference type="Proteomes" id="UP000305948">
    <property type="component" value="Unassembled WGS sequence"/>
</dbReference>